<organism evidence="1 2">
    <name type="scientific">Tanacetum coccineum</name>
    <dbReference type="NCBI Taxonomy" id="301880"/>
    <lineage>
        <taxon>Eukaryota</taxon>
        <taxon>Viridiplantae</taxon>
        <taxon>Streptophyta</taxon>
        <taxon>Embryophyta</taxon>
        <taxon>Tracheophyta</taxon>
        <taxon>Spermatophyta</taxon>
        <taxon>Magnoliopsida</taxon>
        <taxon>eudicotyledons</taxon>
        <taxon>Gunneridae</taxon>
        <taxon>Pentapetalae</taxon>
        <taxon>asterids</taxon>
        <taxon>campanulids</taxon>
        <taxon>Asterales</taxon>
        <taxon>Asteraceae</taxon>
        <taxon>Asteroideae</taxon>
        <taxon>Anthemideae</taxon>
        <taxon>Anthemidinae</taxon>
        <taxon>Tanacetum</taxon>
    </lineage>
</organism>
<dbReference type="EMBL" id="BQNB010010031">
    <property type="protein sequence ID" value="GJS71792.1"/>
    <property type="molecule type" value="Genomic_DNA"/>
</dbReference>
<comment type="caution">
    <text evidence="1">The sequence shown here is derived from an EMBL/GenBank/DDBJ whole genome shotgun (WGS) entry which is preliminary data.</text>
</comment>
<reference evidence="1" key="1">
    <citation type="journal article" date="2022" name="Int. J. Mol. Sci.">
        <title>Draft Genome of Tanacetum Coccineum: Genomic Comparison of Closely Related Tanacetum-Family Plants.</title>
        <authorList>
            <person name="Yamashiro T."/>
            <person name="Shiraishi A."/>
            <person name="Nakayama K."/>
            <person name="Satake H."/>
        </authorList>
    </citation>
    <scope>NUCLEOTIDE SEQUENCE</scope>
</reference>
<reference evidence="1" key="2">
    <citation type="submission" date="2022-01" db="EMBL/GenBank/DDBJ databases">
        <authorList>
            <person name="Yamashiro T."/>
            <person name="Shiraishi A."/>
            <person name="Satake H."/>
            <person name="Nakayama K."/>
        </authorList>
    </citation>
    <scope>NUCLEOTIDE SEQUENCE</scope>
</reference>
<protein>
    <submittedName>
        <fullName evidence="1">Uncharacterized protein</fullName>
    </submittedName>
</protein>
<proteinExistence type="predicted"/>
<accession>A0ABQ4Y325</accession>
<dbReference type="Proteomes" id="UP001151760">
    <property type="component" value="Unassembled WGS sequence"/>
</dbReference>
<gene>
    <name evidence="1" type="ORF">Tco_0704633</name>
</gene>
<evidence type="ECO:0000313" key="1">
    <source>
        <dbReference type="EMBL" id="GJS71792.1"/>
    </source>
</evidence>
<evidence type="ECO:0000313" key="2">
    <source>
        <dbReference type="Proteomes" id="UP001151760"/>
    </source>
</evidence>
<name>A0ABQ4Y325_9ASTR</name>
<keyword evidence="2" id="KW-1185">Reference proteome</keyword>
<sequence>MVGKALPLLSGSAWKEMHTDKAEPLENPIAIISQVIVFFTLVGTEGVVGSILLAVTVPETLLFKESCVSSFVCFMIPKPGLYFGDWGRKVNDITSELGEAP</sequence>